<dbReference type="SUPFAM" id="SSF48264">
    <property type="entry name" value="Cytochrome P450"/>
    <property type="match status" value="1"/>
</dbReference>
<evidence type="ECO:0000313" key="13">
    <source>
        <dbReference type="Proteomes" id="UP000076532"/>
    </source>
</evidence>
<evidence type="ECO:0000256" key="7">
    <source>
        <dbReference type="ARBA" id="ARBA00022989"/>
    </source>
</evidence>
<evidence type="ECO:0000256" key="8">
    <source>
        <dbReference type="ARBA" id="ARBA00023002"/>
    </source>
</evidence>
<proteinExistence type="inferred from homology"/>
<comment type="subcellular location">
    <subcellularLocation>
        <location evidence="2">Membrane</location>
        <topology evidence="2">Single-pass membrane protein</topology>
    </subcellularLocation>
</comment>
<evidence type="ECO:0000256" key="3">
    <source>
        <dbReference type="ARBA" id="ARBA00010617"/>
    </source>
</evidence>
<dbReference type="GO" id="GO:0020037">
    <property type="term" value="F:heme binding"/>
    <property type="evidence" value="ECO:0007669"/>
    <property type="project" value="InterPro"/>
</dbReference>
<name>A0A166S5Q8_9AGAM</name>
<evidence type="ECO:0000313" key="12">
    <source>
        <dbReference type="EMBL" id="KZP29042.1"/>
    </source>
</evidence>
<dbReference type="PANTHER" id="PTHR46300:SF2">
    <property type="entry name" value="CYTOCHROME P450 MONOOXYGENASE ALNH-RELATED"/>
    <property type="match status" value="1"/>
</dbReference>
<evidence type="ECO:0000256" key="10">
    <source>
        <dbReference type="ARBA" id="ARBA00023033"/>
    </source>
</evidence>
<keyword evidence="11" id="KW-0472">Membrane</keyword>
<protein>
    <recommendedName>
        <fullName evidence="14">Cytochrome P450</fullName>
    </recommendedName>
</protein>
<comment type="cofactor">
    <cofactor evidence="1">
        <name>heme</name>
        <dbReference type="ChEBI" id="CHEBI:30413"/>
    </cofactor>
</comment>
<dbReference type="GO" id="GO:0004497">
    <property type="term" value="F:monooxygenase activity"/>
    <property type="evidence" value="ECO:0007669"/>
    <property type="project" value="UniProtKB-KW"/>
</dbReference>
<reference evidence="12 13" key="1">
    <citation type="journal article" date="2016" name="Mol. Biol. Evol.">
        <title>Comparative Genomics of Early-Diverging Mushroom-Forming Fungi Provides Insights into the Origins of Lignocellulose Decay Capabilities.</title>
        <authorList>
            <person name="Nagy L.G."/>
            <person name="Riley R."/>
            <person name="Tritt A."/>
            <person name="Adam C."/>
            <person name="Daum C."/>
            <person name="Floudas D."/>
            <person name="Sun H."/>
            <person name="Yadav J.S."/>
            <person name="Pangilinan J."/>
            <person name="Larsson K.H."/>
            <person name="Matsuura K."/>
            <person name="Barry K."/>
            <person name="Labutti K."/>
            <person name="Kuo R."/>
            <person name="Ohm R.A."/>
            <person name="Bhattacharya S.S."/>
            <person name="Shirouzu T."/>
            <person name="Yoshinaga Y."/>
            <person name="Martin F.M."/>
            <person name="Grigoriev I.V."/>
            <person name="Hibbett D.S."/>
        </authorList>
    </citation>
    <scope>NUCLEOTIDE SEQUENCE [LARGE SCALE GENOMIC DNA]</scope>
    <source>
        <strain evidence="12 13">CBS 109695</strain>
    </source>
</reference>
<dbReference type="InterPro" id="IPR036396">
    <property type="entry name" value="Cyt_P450_sf"/>
</dbReference>
<accession>A0A166S5Q8</accession>
<dbReference type="EMBL" id="KV417500">
    <property type="protein sequence ID" value="KZP29042.1"/>
    <property type="molecule type" value="Genomic_DNA"/>
</dbReference>
<evidence type="ECO:0000256" key="5">
    <source>
        <dbReference type="ARBA" id="ARBA00022692"/>
    </source>
</evidence>
<keyword evidence="7" id="KW-1133">Transmembrane helix</keyword>
<keyword evidence="8" id="KW-0560">Oxidoreductase</keyword>
<dbReference type="InterPro" id="IPR001128">
    <property type="entry name" value="Cyt_P450"/>
</dbReference>
<evidence type="ECO:0000256" key="4">
    <source>
        <dbReference type="ARBA" id="ARBA00022617"/>
    </source>
</evidence>
<keyword evidence="13" id="KW-1185">Reference proteome</keyword>
<dbReference type="GO" id="GO:0016705">
    <property type="term" value="F:oxidoreductase activity, acting on paired donors, with incorporation or reduction of molecular oxygen"/>
    <property type="evidence" value="ECO:0007669"/>
    <property type="project" value="InterPro"/>
</dbReference>
<keyword evidence="9" id="KW-0408">Iron</keyword>
<dbReference type="Proteomes" id="UP000076532">
    <property type="component" value="Unassembled WGS sequence"/>
</dbReference>
<evidence type="ECO:0000256" key="9">
    <source>
        <dbReference type="ARBA" id="ARBA00023004"/>
    </source>
</evidence>
<dbReference type="OrthoDB" id="1470350at2759"/>
<sequence length="429" mass="48021">MPVGGQKVSAANSVTGSFQSADMWVASTMMVLTYGKRMRTATNDPVFRKLFEVLENILKVAQPGSHLQERAGGLIITGHMHLHSSANYLIFWPLGEWRRRRSMNGSVAVPNNLLGHPEVLRKALIEIDRKLDSIAYTRSMTSPNCRTLSPASKKSLGYKTNCQRLKGIPHSLYVDDIWNGYQIPKGAVIVGYVRAIHMDEAQYPDPTKFNPDRFMAESDPMRWGSGPEPLNARNLQENVTRLAQLQHQDQSRGSEITDVAPEIPLRQLFVRIIGQARGQFPKFCADNSPGCFHKSPLFPAQNVRIPIWVTTYIQGSYHTKHDKVMFSDGIVCSPRAYNVGLRARSDAYEALIRDAFEDAQAVFEVMGLARAHDGEARADFGKRPYKNGPGGTEVIIRWMVNLNLHSAKGFNSGRDTINRLQIVLECVQS</sequence>
<evidence type="ECO:0000256" key="11">
    <source>
        <dbReference type="ARBA" id="ARBA00023136"/>
    </source>
</evidence>
<gene>
    <name evidence="12" type="ORF">FIBSPDRAFT_927144</name>
</gene>
<organism evidence="12 13">
    <name type="scientific">Athelia psychrophila</name>
    <dbReference type="NCBI Taxonomy" id="1759441"/>
    <lineage>
        <taxon>Eukaryota</taxon>
        <taxon>Fungi</taxon>
        <taxon>Dikarya</taxon>
        <taxon>Basidiomycota</taxon>
        <taxon>Agaricomycotina</taxon>
        <taxon>Agaricomycetes</taxon>
        <taxon>Agaricomycetidae</taxon>
        <taxon>Atheliales</taxon>
        <taxon>Atheliaceae</taxon>
        <taxon>Athelia</taxon>
    </lineage>
</organism>
<evidence type="ECO:0008006" key="14">
    <source>
        <dbReference type="Google" id="ProtNLM"/>
    </source>
</evidence>
<dbReference type="STRING" id="436010.A0A166S5Q8"/>
<dbReference type="GO" id="GO:0005506">
    <property type="term" value="F:iron ion binding"/>
    <property type="evidence" value="ECO:0007669"/>
    <property type="project" value="InterPro"/>
</dbReference>
<comment type="similarity">
    <text evidence="3">Belongs to the cytochrome P450 family.</text>
</comment>
<dbReference type="GO" id="GO:0016020">
    <property type="term" value="C:membrane"/>
    <property type="evidence" value="ECO:0007669"/>
    <property type="project" value="UniProtKB-SubCell"/>
</dbReference>
<keyword evidence="6" id="KW-0479">Metal-binding</keyword>
<dbReference type="InterPro" id="IPR050364">
    <property type="entry name" value="Cytochrome_P450_fung"/>
</dbReference>
<evidence type="ECO:0000256" key="2">
    <source>
        <dbReference type="ARBA" id="ARBA00004167"/>
    </source>
</evidence>
<dbReference type="AlphaFoldDB" id="A0A166S5Q8"/>
<keyword evidence="4" id="KW-0349">Heme</keyword>
<keyword evidence="5" id="KW-0812">Transmembrane</keyword>
<keyword evidence="10" id="KW-0503">Monooxygenase</keyword>
<dbReference type="Gene3D" id="1.10.630.10">
    <property type="entry name" value="Cytochrome P450"/>
    <property type="match status" value="1"/>
</dbReference>
<dbReference type="Pfam" id="PF00067">
    <property type="entry name" value="p450"/>
    <property type="match status" value="1"/>
</dbReference>
<evidence type="ECO:0000256" key="1">
    <source>
        <dbReference type="ARBA" id="ARBA00001971"/>
    </source>
</evidence>
<dbReference type="PANTHER" id="PTHR46300">
    <property type="entry name" value="P450, PUTATIVE (EUROFUNG)-RELATED-RELATED"/>
    <property type="match status" value="1"/>
</dbReference>
<evidence type="ECO:0000256" key="6">
    <source>
        <dbReference type="ARBA" id="ARBA00022723"/>
    </source>
</evidence>